<evidence type="ECO:0000313" key="1">
    <source>
        <dbReference type="EMBL" id="PYY28310.1"/>
    </source>
</evidence>
<gene>
    <name evidence="1" type="ORF">PIL02S_03461</name>
</gene>
<name>A0A2W0C735_9BACL</name>
<comment type="caution">
    <text evidence="1">The sequence shown here is derived from an EMBL/GenBank/DDBJ whole genome shotgun (WGS) entry which is preliminary data.</text>
</comment>
<dbReference type="RefSeq" id="WP_181429863.1">
    <property type="nucleotide sequence ID" value="NZ_PRLG01000020.1"/>
</dbReference>
<proteinExistence type="predicted"/>
<organism evidence="1 2">
    <name type="scientific">Paenibacillus illinoisensis</name>
    <dbReference type="NCBI Taxonomy" id="59845"/>
    <lineage>
        <taxon>Bacteria</taxon>
        <taxon>Bacillati</taxon>
        <taxon>Bacillota</taxon>
        <taxon>Bacilli</taxon>
        <taxon>Bacillales</taxon>
        <taxon>Paenibacillaceae</taxon>
        <taxon>Paenibacillus</taxon>
    </lineage>
</organism>
<dbReference type="EMBL" id="PRLG01000020">
    <property type="protein sequence ID" value="PYY28310.1"/>
    <property type="molecule type" value="Genomic_DNA"/>
</dbReference>
<sequence length="47" mass="5462">MKVEEMIGDRECPVCEEDTLVEAGSTRWKCLKCNEVFDEDYLDECAE</sequence>
<evidence type="ECO:0000313" key="2">
    <source>
        <dbReference type="Proteomes" id="UP000247459"/>
    </source>
</evidence>
<reference evidence="1 2" key="1">
    <citation type="submission" date="2018-01" db="EMBL/GenBank/DDBJ databases">
        <title>Genome sequence of the PGP bacterium Paenibacillus illinoisensis E3.</title>
        <authorList>
            <person name="Rolli E."/>
            <person name="Marasco R."/>
            <person name="Bessem C."/>
            <person name="Michoud G."/>
            <person name="Gaiarsa S."/>
            <person name="Borin S."/>
            <person name="Daffonchio D."/>
        </authorList>
    </citation>
    <scope>NUCLEOTIDE SEQUENCE [LARGE SCALE GENOMIC DNA]</scope>
    <source>
        <strain evidence="1 2">E3</strain>
    </source>
</reference>
<dbReference type="AlphaFoldDB" id="A0A2W0C735"/>
<dbReference type="Proteomes" id="UP000247459">
    <property type="component" value="Unassembled WGS sequence"/>
</dbReference>
<protein>
    <submittedName>
        <fullName evidence="1">Uncharacterized protein</fullName>
    </submittedName>
</protein>
<accession>A0A2W0C735</accession>